<name>A0A645C1G4_9ZZZZ</name>
<protein>
    <submittedName>
        <fullName evidence="1">Uncharacterized protein</fullName>
    </submittedName>
</protein>
<gene>
    <name evidence="1" type="ORF">SDC9_118340</name>
</gene>
<dbReference type="AlphaFoldDB" id="A0A645C1G4"/>
<accession>A0A645C1G4</accession>
<proteinExistence type="predicted"/>
<organism evidence="1">
    <name type="scientific">bioreactor metagenome</name>
    <dbReference type="NCBI Taxonomy" id="1076179"/>
    <lineage>
        <taxon>unclassified sequences</taxon>
        <taxon>metagenomes</taxon>
        <taxon>ecological metagenomes</taxon>
    </lineage>
</organism>
<dbReference type="EMBL" id="VSSQ01024074">
    <property type="protein sequence ID" value="MPM71375.1"/>
    <property type="molecule type" value="Genomic_DNA"/>
</dbReference>
<evidence type="ECO:0000313" key="1">
    <source>
        <dbReference type="EMBL" id="MPM71375.1"/>
    </source>
</evidence>
<reference evidence="1" key="1">
    <citation type="submission" date="2019-08" db="EMBL/GenBank/DDBJ databases">
        <authorList>
            <person name="Kucharzyk K."/>
            <person name="Murdoch R.W."/>
            <person name="Higgins S."/>
            <person name="Loffler F."/>
        </authorList>
    </citation>
    <scope>NUCLEOTIDE SEQUENCE</scope>
</reference>
<sequence>MRVDESGYERKSCSVDDVVRFLQCVRRKQAHPAGIKTDASRIGGRAGSVDDRGIPDNAVQLDLQLSAGVFGHSTEIPVI</sequence>
<comment type="caution">
    <text evidence="1">The sequence shown here is derived from an EMBL/GenBank/DDBJ whole genome shotgun (WGS) entry which is preliminary data.</text>
</comment>